<reference evidence="3 4" key="1">
    <citation type="submission" date="2024-09" db="EMBL/GenBank/DDBJ databases">
        <authorList>
            <person name="Sun Q."/>
            <person name="Mori K."/>
        </authorList>
    </citation>
    <scope>NUCLEOTIDE SEQUENCE [LARGE SCALE GENOMIC DNA]</scope>
    <source>
        <strain evidence="3 4">JCM 9626</strain>
    </source>
</reference>
<evidence type="ECO:0000256" key="1">
    <source>
        <dbReference type="SAM" id="MobiDB-lite"/>
    </source>
</evidence>
<protein>
    <submittedName>
        <fullName evidence="3">DUF2510 domain-containing protein</fullName>
    </submittedName>
</protein>
<accession>A0ABV5KFX8</accession>
<dbReference type="Pfam" id="PF10708">
    <property type="entry name" value="DUF2510"/>
    <property type="match status" value="1"/>
</dbReference>
<organism evidence="3 4">
    <name type="scientific">Nocardioides plantarum</name>
    <dbReference type="NCBI Taxonomy" id="29299"/>
    <lineage>
        <taxon>Bacteria</taxon>
        <taxon>Bacillati</taxon>
        <taxon>Actinomycetota</taxon>
        <taxon>Actinomycetes</taxon>
        <taxon>Propionibacteriales</taxon>
        <taxon>Nocardioidaceae</taxon>
        <taxon>Nocardioides</taxon>
    </lineage>
</organism>
<evidence type="ECO:0000313" key="4">
    <source>
        <dbReference type="Proteomes" id="UP001589750"/>
    </source>
</evidence>
<evidence type="ECO:0000313" key="3">
    <source>
        <dbReference type="EMBL" id="MFB9315648.1"/>
    </source>
</evidence>
<gene>
    <name evidence="3" type="ORF">ACFFRI_21570</name>
</gene>
<feature type="region of interest" description="Disordered" evidence="1">
    <location>
        <begin position="275"/>
        <end position="321"/>
    </location>
</feature>
<evidence type="ECO:0000259" key="2">
    <source>
        <dbReference type="Pfam" id="PF10708"/>
    </source>
</evidence>
<dbReference type="RefSeq" id="WP_140009373.1">
    <property type="nucleotide sequence ID" value="NZ_JBHMDG010000037.1"/>
</dbReference>
<dbReference type="EMBL" id="JBHMDG010000037">
    <property type="protein sequence ID" value="MFB9315648.1"/>
    <property type="molecule type" value="Genomic_DNA"/>
</dbReference>
<name>A0ABV5KFX8_9ACTN</name>
<proteinExistence type="predicted"/>
<dbReference type="Proteomes" id="UP001589750">
    <property type="component" value="Unassembled WGS sequence"/>
</dbReference>
<dbReference type="InterPro" id="IPR018929">
    <property type="entry name" value="DUF2510"/>
</dbReference>
<keyword evidence="4" id="KW-1185">Reference proteome</keyword>
<comment type="caution">
    <text evidence="3">The sequence shown here is derived from an EMBL/GenBank/DDBJ whole genome shotgun (WGS) entry which is preliminary data.</text>
</comment>
<feature type="domain" description="DUF2510" evidence="2">
    <location>
        <begin position="313"/>
        <end position="344"/>
    </location>
</feature>
<sequence length="345" mass="37845">MEMFDLWGQVGAYVRLDPPADKAAVQALLGSSRVGRDEPRLQACLFIDGDRLRVDVDAVVVGWVPEEITDGYLGVVRSMTARGRTPRVTARVQVYDSYEAYGNDANDEVEDEESDLASRDGLWVNAYISLAEPHLLQPLNDPPTGDVVELPEGRKQKVAVSASTRSDGARPWIRPEGAGWVYCHLKPHTEQLARSTRDVVQVWIDSTLIGTLTPAMSKNFLPLVNLVVDSGRIPVARGLVKGNHLQVEMAVAALKSSEVTQSWLRDRDLMPAHAGTSPLAAPDVLDDPIEQTTDSSGGEGGFSSRAEGAGREPGFYADPEGMADERFWDGFEWTPRIRMRPKPAR</sequence>